<organism evidence="2">
    <name type="scientific">marine sediment metagenome</name>
    <dbReference type="NCBI Taxonomy" id="412755"/>
    <lineage>
        <taxon>unclassified sequences</taxon>
        <taxon>metagenomes</taxon>
        <taxon>ecological metagenomes</taxon>
    </lineage>
</organism>
<proteinExistence type="predicted"/>
<accession>A0A0F9A2N1</accession>
<dbReference type="EMBL" id="LAZR01048244">
    <property type="protein sequence ID" value="KKK92365.1"/>
    <property type="molecule type" value="Genomic_DNA"/>
</dbReference>
<dbReference type="AlphaFoldDB" id="A0A0F9A2N1"/>
<evidence type="ECO:0000256" key="1">
    <source>
        <dbReference type="SAM" id="Coils"/>
    </source>
</evidence>
<sequence length="79" mass="9009">IGRLQALIKDLTDKIGNAKDDKDKFESVKILDKVIQTLLKARILEDKPTEKTEGTVTLQDKLLSRYDEPDEVKDEPGRE</sequence>
<evidence type="ECO:0000313" key="2">
    <source>
        <dbReference type="EMBL" id="KKK92365.1"/>
    </source>
</evidence>
<gene>
    <name evidence="2" type="ORF">LCGC14_2703670</name>
</gene>
<reference evidence="2" key="1">
    <citation type="journal article" date="2015" name="Nature">
        <title>Complex archaea that bridge the gap between prokaryotes and eukaryotes.</title>
        <authorList>
            <person name="Spang A."/>
            <person name="Saw J.H."/>
            <person name="Jorgensen S.L."/>
            <person name="Zaremba-Niedzwiedzka K."/>
            <person name="Martijn J."/>
            <person name="Lind A.E."/>
            <person name="van Eijk R."/>
            <person name="Schleper C."/>
            <person name="Guy L."/>
            <person name="Ettema T.J."/>
        </authorList>
    </citation>
    <scope>NUCLEOTIDE SEQUENCE</scope>
</reference>
<feature type="coiled-coil region" evidence="1">
    <location>
        <begin position="1"/>
        <end position="28"/>
    </location>
</feature>
<feature type="non-terminal residue" evidence="2">
    <location>
        <position position="1"/>
    </location>
</feature>
<comment type="caution">
    <text evidence="2">The sequence shown here is derived from an EMBL/GenBank/DDBJ whole genome shotgun (WGS) entry which is preliminary data.</text>
</comment>
<keyword evidence="1" id="KW-0175">Coiled coil</keyword>
<protein>
    <submittedName>
        <fullName evidence="2">Uncharacterized protein</fullName>
    </submittedName>
</protein>
<name>A0A0F9A2N1_9ZZZZ</name>